<name>A0A096AL42_9FIRM</name>
<sequence>MKDRMIEHAFYLYEQQGDKCIHEINRIQRQAEYLTDINQKRLIDKITAKLENKISISPEEILIERERKGKVLHFIQWIKKLVINELGIDDWKLWRDKNLYGENASTLSKRYKLDKKDVYKNNKKTYRLIRNAIPLYSKEFGDIKEYLQN</sequence>
<dbReference type="EMBL" id="JRNT01000008">
    <property type="protein sequence ID" value="KGF47550.1"/>
    <property type="molecule type" value="Genomic_DNA"/>
</dbReference>
<organism evidence="1 2">
    <name type="scientific">Veillonella montpellierensis DNF00314</name>
    <dbReference type="NCBI Taxonomy" id="1401067"/>
    <lineage>
        <taxon>Bacteria</taxon>
        <taxon>Bacillati</taxon>
        <taxon>Bacillota</taxon>
        <taxon>Negativicutes</taxon>
        <taxon>Veillonellales</taxon>
        <taxon>Veillonellaceae</taxon>
        <taxon>Veillonella</taxon>
    </lineage>
</organism>
<keyword evidence="2" id="KW-1185">Reference proteome</keyword>
<proteinExistence type="predicted"/>
<evidence type="ECO:0000313" key="1">
    <source>
        <dbReference type="EMBL" id="KGF47550.1"/>
    </source>
</evidence>
<dbReference type="AlphaFoldDB" id="A0A096AL42"/>
<dbReference type="Proteomes" id="UP000029628">
    <property type="component" value="Unassembled WGS sequence"/>
</dbReference>
<accession>A0A096AL42</accession>
<reference evidence="1 2" key="1">
    <citation type="submission" date="2014-07" db="EMBL/GenBank/DDBJ databases">
        <authorList>
            <person name="McCorrison J."/>
            <person name="Sanka R."/>
            <person name="Torralba M."/>
            <person name="Gillis M."/>
            <person name="Haft D.H."/>
            <person name="Methe B."/>
            <person name="Sutton G."/>
            <person name="Nelson K.E."/>
        </authorList>
    </citation>
    <scope>NUCLEOTIDE SEQUENCE [LARGE SCALE GENOMIC DNA]</scope>
    <source>
        <strain evidence="1 2">DNF00314</strain>
    </source>
</reference>
<comment type="caution">
    <text evidence="1">The sequence shown here is derived from an EMBL/GenBank/DDBJ whole genome shotgun (WGS) entry which is preliminary data.</text>
</comment>
<evidence type="ECO:0000313" key="2">
    <source>
        <dbReference type="Proteomes" id="UP000029628"/>
    </source>
</evidence>
<gene>
    <name evidence="1" type="ORF">HMPREF0872_03905</name>
</gene>
<dbReference type="RefSeq" id="WP_038152051.1">
    <property type="nucleotide sequence ID" value="NZ_JRNT01000008.1"/>
</dbReference>
<protein>
    <submittedName>
        <fullName evidence="1">Uncharacterized protein</fullName>
    </submittedName>
</protein>